<dbReference type="PANTHER" id="PTHR43594">
    <property type="entry name" value="QUERCETIN 2,3-DIOXYGENASE"/>
    <property type="match status" value="1"/>
</dbReference>
<dbReference type="InterPro" id="IPR053186">
    <property type="entry name" value="QDO-related"/>
</dbReference>
<name>A0A3S7UW16_9BACT</name>
<evidence type="ECO:0000256" key="2">
    <source>
        <dbReference type="PIRSR" id="PIRSR006232-1"/>
    </source>
</evidence>
<dbReference type="InterPro" id="IPR003829">
    <property type="entry name" value="Pirin_N_dom"/>
</dbReference>
<evidence type="ECO:0000259" key="5">
    <source>
        <dbReference type="Pfam" id="PF05726"/>
    </source>
</evidence>
<evidence type="ECO:0000256" key="3">
    <source>
        <dbReference type="RuleBase" id="RU003457"/>
    </source>
</evidence>
<evidence type="ECO:0000313" key="6">
    <source>
        <dbReference type="EMBL" id="AYM52955.1"/>
    </source>
</evidence>
<dbReference type="Pfam" id="PF05726">
    <property type="entry name" value="Pirin_C"/>
    <property type="match status" value="1"/>
</dbReference>
<keyword evidence="2" id="KW-0479">Metal-binding</keyword>
<dbReference type="SUPFAM" id="SSF51182">
    <property type="entry name" value="RmlC-like cupins"/>
    <property type="match status" value="1"/>
</dbReference>
<feature type="domain" description="Pirin C-terminal" evidence="5">
    <location>
        <begin position="178"/>
        <end position="279"/>
    </location>
</feature>
<comment type="cofactor">
    <cofactor evidence="2">
        <name>Fe cation</name>
        <dbReference type="ChEBI" id="CHEBI:24875"/>
    </cofactor>
    <text evidence="2">Binds 1 Fe cation per subunit.</text>
</comment>
<dbReference type="InterPro" id="IPR011051">
    <property type="entry name" value="RmlC_Cupin_sf"/>
</dbReference>
<dbReference type="InterPro" id="IPR012093">
    <property type="entry name" value="Pirin"/>
</dbReference>
<dbReference type="EMBL" id="MH908889">
    <property type="protein sequence ID" value="AYM52955.1"/>
    <property type="molecule type" value="Genomic_DNA"/>
</dbReference>
<sequence length="283" mass="30422">MHRSTTFHWVGDGFRVSTYFPSAKLRSERVSPFVLMDYGPPRDFAPLESGKRGVGWHPHRGFETVTLAWEGAVAHRDNAGHADVIGPGDAQWMTAASGIFHEEYHEEAFTRRGGRMHMMQLWVNLPAKDKAAPPGYQPIRAADVPSVPLLGGCGSVRVLAGEYGGARGPARTFTPITMLDARLAVGARLEVPLPASHNALAVVAEGRVRAGGASAAAGELILFRNDGARLELVAEEAAHVIVLAGEPIDEPLVQYGPFVMNTVDQIEQAILDVHRGGFGPVPE</sequence>
<organism evidence="6">
    <name type="scientific">Jahnella sp. MSr9139</name>
    <dbReference type="NCBI Taxonomy" id="1434086"/>
    <lineage>
        <taxon>Bacteria</taxon>
        <taxon>Pseudomonadati</taxon>
        <taxon>Myxococcota</taxon>
        <taxon>Polyangia</taxon>
        <taxon>Polyangiales</taxon>
        <taxon>Polyangiaceae</taxon>
        <taxon>Jahnella</taxon>
    </lineage>
</organism>
<feature type="binding site" evidence="2">
    <location>
        <position position="59"/>
    </location>
    <ligand>
        <name>Fe cation</name>
        <dbReference type="ChEBI" id="CHEBI:24875"/>
    </ligand>
</feature>
<evidence type="ECO:0000256" key="1">
    <source>
        <dbReference type="ARBA" id="ARBA00008416"/>
    </source>
</evidence>
<dbReference type="PANTHER" id="PTHR43594:SF1">
    <property type="entry name" value="QUERCETIN 2,3-DIOXYGENASE PA2418-RELATED"/>
    <property type="match status" value="1"/>
</dbReference>
<dbReference type="CDD" id="cd02909">
    <property type="entry name" value="cupin_pirin_N"/>
    <property type="match status" value="1"/>
</dbReference>
<reference evidence="6" key="1">
    <citation type="journal article" date="2018" name="J. Ind. Microbiol. Biotechnol.">
        <title>Genome mining reveals uncommon alkylpyrones as type III PKS products from myxobacteria.</title>
        <authorList>
            <person name="Hug J.J."/>
            <person name="Panter F."/>
            <person name="Krug D."/>
            <person name="Muller R."/>
        </authorList>
    </citation>
    <scope>NUCLEOTIDE SEQUENCE</scope>
    <source>
        <strain evidence="6">MSr9139</strain>
    </source>
</reference>
<dbReference type="CDD" id="cd02247">
    <property type="entry name" value="cupin_pirin_C"/>
    <property type="match status" value="1"/>
</dbReference>
<dbReference type="GO" id="GO:0046872">
    <property type="term" value="F:metal ion binding"/>
    <property type="evidence" value="ECO:0007669"/>
    <property type="project" value="UniProtKB-KW"/>
</dbReference>
<evidence type="ECO:0000259" key="4">
    <source>
        <dbReference type="Pfam" id="PF02678"/>
    </source>
</evidence>
<feature type="binding site" evidence="2">
    <location>
        <position position="101"/>
    </location>
    <ligand>
        <name>Fe cation</name>
        <dbReference type="ChEBI" id="CHEBI:24875"/>
    </ligand>
</feature>
<dbReference type="InterPro" id="IPR008778">
    <property type="entry name" value="Pirin_C_dom"/>
</dbReference>
<dbReference type="InterPro" id="IPR014710">
    <property type="entry name" value="RmlC-like_jellyroll"/>
</dbReference>
<dbReference type="Pfam" id="PF02678">
    <property type="entry name" value="Pirin"/>
    <property type="match status" value="1"/>
</dbReference>
<accession>A0A3S7UW16</accession>
<dbReference type="AlphaFoldDB" id="A0A3S7UW16"/>
<dbReference type="Gene3D" id="2.60.120.10">
    <property type="entry name" value="Jelly Rolls"/>
    <property type="match status" value="2"/>
</dbReference>
<feature type="binding site" evidence="2">
    <location>
        <position position="103"/>
    </location>
    <ligand>
        <name>Fe cation</name>
        <dbReference type="ChEBI" id="CHEBI:24875"/>
    </ligand>
</feature>
<feature type="binding site" evidence="2">
    <location>
        <position position="57"/>
    </location>
    <ligand>
        <name>Fe cation</name>
        <dbReference type="ChEBI" id="CHEBI:24875"/>
    </ligand>
</feature>
<protein>
    <submittedName>
        <fullName evidence="6">Pirin family protein</fullName>
    </submittedName>
</protein>
<dbReference type="PIRSF" id="PIRSF006232">
    <property type="entry name" value="Pirin"/>
    <property type="match status" value="1"/>
</dbReference>
<keyword evidence="2" id="KW-0408">Iron</keyword>
<comment type="similarity">
    <text evidence="1 3">Belongs to the pirin family.</text>
</comment>
<proteinExistence type="inferred from homology"/>
<feature type="domain" description="Pirin N-terminal" evidence="4">
    <location>
        <begin position="15"/>
        <end position="123"/>
    </location>
</feature>